<dbReference type="EMBL" id="LNQE01001691">
    <property type="protein sequence ID" value="KUG14182.1"/>
    <property type="molecule type" value="Genomic_DNA"/>
</dbReference>
<accession>A0A0W8EZX0</accession>
<dbReference type="InterPro" id="IPR051796">
    <property type="entry name" value="ISF_SsuE-like"/>
</dbReference>
<feature type="domain" description="NADPH-dependent FMN reductase-like" evidence="3">
    <location>
        <begin position="1"/>
        <end position="144"/>
    </location>
</feature>
<dbReference type="GO" id="GO:0016491">
    <property type="term" value="F:oxidoreductase activity"/>
    <property type="evidence" value="ECO:0007669"/>
    <property type="project" value="InterPro"/>
</dbReference>
<proteinExistence type="predicted"/>
<evidence type="ECO:0000313" key="4">
    <source>
        <dbReference type="EMBL" id="KUG14182.1"/>
    </source>
</evidence>
<dbReference type="PANTHER" id="PTHR43278:SF2">
    <property type="entry name" value="IRON-SULFUR FLAVOPROTEIN"/>
    <property type="match status" value="1"/>
</dbReference>
<organism evidence="4">
    <name type="scientific">hydrocarbon metagenome</name>
    <dbReference type="NCBI Taxonomy" id="938273"/>
    <lineage>
        <taxon>unclassified sequences</taxon>
        <taxon>metagenomes</taxon>
        <taxon>ecological metagenomes</taxon>
    </lineage>
</organism>
<dbReference type="SUPFAM" id="SSF52218">
    <property type="entry name" value="Flavoproteins"/>
    <property type="match status" value="1"/>
</dbReference>
<keyword evidence="1" id="KW-0285">Flavoprotein</keyword>
<name>A0A0W8EZX0_9ZZZZ</name>
<sequence length="260" mass="29287">MKVLVIMGSPRKGNTYRAAERIREILQETAPVEWECVMLGEAHLEPCRGCNTCFDRGEEYCPLNDDASGLEQKMLAADGVIFASPVYAMQVSGLMKTFIDRHSYIFHRPRFFRQKALILTTAGVMGINEVLDYLEQVAGIWGFEVAARAGIISLEGMGPSSRVQENERKIREAATAFLAALRRGSRSSPGLPDVIIFHGMRASFDELADLFPADHAYWAGKGWLDPGRRYYMDVPVNPLYHLIGVLAEWYSRRQVRKDLP</sequence>
<comment type="caution">
    <text evidence="4">The sequence shown here is derived from an EMBL/GenBank/DDBJ whole genome shotgun (WGS) entry which is preliminary data.</text>
</comment>
<dbReference type="InterPro" id="IPR029039">
    <property type="entry name" value="Flavoprotein-like_sf"/>
</dbReference>
<keyword evidence="2" id="KW-0288">FMN</keyword>
<dbReference type="PANTHER" id="PTHR43278">
    <property type="entry name" value="NAD(P)H-DEPENDENT FMN-CONTAINING OXIDOREDUCTASE YWQN-RELATED"/>
    <property type="match status" value="1"/>
</dbReference>
<dbReference type="Gene3D" id="3.40.50.360">
    <property type="match status" value="1"/>
</dbReference>
<reference evidence="4" key="1">
    <citation type="journal article" date="2015" name="Proc. Natl. Acad. Sci. U.S.A.">
        <title>Networks of energetic and metabolic interactions define dynamics in microbial communities.</title>
        <authorList>
            <person name="Embree M."/>
            <person name="Liu J.K."/>
            <person name="Al-Bassam M.M."/>
            <person name="Zengler K."/>
        </authorList>
    </citation>
    <scope>NUCLEOTIDE SEQUENCE</scope>
</reference>
<evidence type="ECO:0000256" key="1">
    <source>
        <dbReference type="ARBA" id="ARBA00022630"/>
    </source>
</evidence>
<dbReference type="AlphaFoldDB" id="A0A0W8EZX0"/>
<gene>
    <name evidence="4" type="ORF">ASZ90_016183</name>
</gene>
<protein>
    <recommendedName>
        <fullName evidence="3">NADPH-dependent FMN reductase-like domain-containing protein</fullName>
    </recommendedName>
</protein>
<evidence type="ECO:0000259" key="3">
    <source>
        <dbReference type="Pfam" id="PF03358"/>
    </source>
</evidence>
<evidence type="ECO:0000256" key="2">
    <source>
        <dbReference type="ARBA" id="ARBA00022643"/>
    </source>
</evidence>
<dbReference type="InterPro" id="IPR005025">
    <property type="entry name" value="FMN_Rdtase-like_dom"/>
</dbReference>
<dbReference type="Pfam" id="PF03358">
    <property type="entry name" value="FMN_red"/>
    <property type="match status" value="1"/>
</dbReference>